<dbReference type="Pfam" id="PF00072">
    <property type="entry name" value="Response_reg"/>
    <property type="match status" value="1"/>
</dbReference>
<evidence type="ECO:0000259" key="4">
    <source>
        <dbReference type="PROSITE" id="PS50043"/>
    </source>
</evidence>
<dbReference type="Pfam" id="PF00196">
    <property type="entry name" value="GerE"/>
    <property type="match status" value="1"/>
</dbReference>
<dbReference type="InterPro" id="IPR039420">
    <property type="entry name" value="WalR-like"/>
</dbReference>
<keyword evidence="1 3" id="KW-0597">Phosphoprotein</keyword>
<accession>A0A917J7Z9</accession>
<reference evidence="6" key="1">
    <citation type="journal article" date="2014" name="Int. J. Syst. Evol. Microbiol.">
        <title>Complete genome sequence of Corynebacterium casei LMG S-19264T (=DSM 44701T), isolated from a smear-ripened cheese.</title>
        <authorList>
            <consortium name="US DOE Joint Genome Institute (JGI-PGF)"/>
            <person name="Walter F."/>
            <person name="Albersmeier A."/>
            <person name="Kalinowski J."/>
            <person name="Ruckert C."/>
        </authorList>
    </citation>
    <scope>NUCLEOTIDE SEQUENCE</scope>
    <source>
        <strain evidence="6">CCM 8711</strain>
    </source>
</reference>
<dbReference type="GO" id="GO:0003677">
    <property type="term" value="F:DNA binding"/>
    <property type="evidence" value="ECO:0007669"/>
    <property type="project" value="UniProtKB-KW"/>
</dbReference>
<sequence length="216" mass="24317">MINIVLAEDHKIVRDGLKFILEKEPDFNIVAEVNNGKEVIEVFKKGDHIDLILTDMNMPGMGGQELTQWINTNHPRVRVIILTALDNEEYVIKAFKSGACGYLLKNISADELHFAIKHVAAKGQYICSELTMRFVNRLVTMPEHTSTEMQAGLEFSSRELEILTLLADGFTNQEIADKLFTSKRTVEGHRQNLIDKTGVRNTAALIRFAVLNGIVH</sequence>
<dbReference type="PROSITE" id="PS50110">
    <property type="entry name" value="RESPONSE_REGULATORY"/>
    <property type="match status" value="1"/>
</dbReference>
<name>A0A917J7Z9_9SPHI</name>
<evidence type="ECO:0000256" key="2">
    <source>
        <dbReference type="ARBA" id="ARBA00023125"/>
    </source>
</evidence>
<feature type="domain" description="HTH luxR-type" evidence="4">
    <location>
        <begin position="148"/>
        <end position="213"/>
    </location>
</feature>
<comment type="caution">
    <text evidence="6">The sequence shown here is derived from an EMBL/GenBank/DDBJ whole genome shotgun (WGS) entry which is preliminary data.</text>
</comment>
<dbReference type="Gene3D" id="3.40.50.2300">
    <property type="match status" value="1"/>
</dbReference>
<evidence type="ECO:0000256" key="3">
    <source>
        <dbReference type="PROSITE-ProRule" id="PRU00169"/>
    </source>
</evidence>
<dbReference type="InterPro" id="IPR011006">
    <property type="entry name" value="CheY-like_superfamily"/>
</dbReference>
<gene>
    <name evidence="6" type="ORF">GCM10011425_03480</name>
</gene>
<evidence type="ECO:0000313" key="7">
    <source>
        <dbReference type="Proteomes" id="UP000662074"/>
    </source>
</evidence>
<dbReference type="InterPro" id="IPR000792">
    <property type="entry name" value="Tscrpt_reg_LuxR_C"/>
</dbReference>
<evidence type="ECO:0000313" key="6">
    <source>
        <dbReference type="EMBL" id="GGI49136.1"/>
    </source>
</evidence>
<protein>
    <submittedName>
        <fullName evidence="6">DNA-binding response regulator</fullName>
    </submittedName>
</protein>
<reference evidence="6" key="2">
    <citation type="submission" date="2020-09" db="EMBL/GenBank/DDBJ databases">
        <authorList>
            <person name="Sun Q."/>
            <person name="Sedlacek I."/>
        </authorList>
    </citation>
    <scope>NUCLEOTIDE SEQUENCE</scope>
    <source>
        <strain evidence="6">CCM 8711</strain>
    </source>
</reference>
<dbReference type="GO" id="GO:0006355">
    <property type="term" value="P:regulation of DNA-templated transcription"/>
    <property type="evidence" value="ECO:0007669"/>
    <property type="project" value="InterPro"/>
</dbReference>
<dbReference type="CDD" id="cd06170">
    <property type="entry name" value="LuxR_C_like"/>
    <property type="match status" value="1"/>
</dbReference>
<dbReference type="PRINTS" id="PR00038">
    <property type="entry name" value="HTHLUXR"/>
</dbReference>
<organism evidence="6 7">
    <name type="scientific">Mucilaginibacter galii</name>
    <dbReference type="NCBI Taxonomy" id="2005073"/>
    <lineage>
        <taxon>Bacteria</taxon>
        <taxon>Pseudomonadati</taxon>
        <taxon>Bacteroidota</taxon>
        <taxon>Sphingobacteriia</taxon>
        <taxon>Sphingobacteriales</taxon>
        <taxon>Sphingobacteriaceae</taxon>
        <taxon>Mucilaginibacter</taxon>
    </lineage>
</organism>
<evidence type="ECO:0000256" key="1">
    <source>
        <dbReference type="ARBA" id="ARBA00022553"/>
    </source>
</evidence>
<dbReference type="CDD" id="cd17535">
    <property type="entry name" value="REC_NarL-like"/>
    <property type="match status" value="1"/>
</dbReference>
<proteinExistence type="predicted"/>
<dbReference type="SUPFAM" id="SSF52172">
    <property type="entry name" value="CheY-like"/>
    <property type="match status" value="1"/>
</dbReference>
<dbReference type="Proteomes" id="UP000662074">
    <property type="component" value="Unassembled WGS sequence"/>
</dbReference>
<dbReference type="SUPFAM" id="SSF46894">
    <property type="entry name" value="C-terminal effector domain of the bipartite response regulators"/>
    <property type="match status" value="1"/>
</dbReference>
<dbReference type="InterPro" id="IPR016032">
    <property type="entry name" value="Sig_transdc_resp-reg_C-effctor"/>
</dbReference>
<dbReference type="AlphaFoldDB" id="A0A917J7Z9"/>
<dbReference type="InterPro" id="IPR058245">
    <property type="entry name" value="NreC/VraR/RcsB-like_REC"/>
</dbReference>
<keyword evidence="7" id="KW-1185">Reference proteome</keyword>
<dbReference type="InterPro" id="IPR001789">
    <property type="entry name" value="Sig_transdc_resp-reg_receiver"/>
</dbReference>
<dbReference type="GO" id="GO:0000160">
    <property type="term" value="P:phosphorelay signal transduction system"/>
    <property type="evidence" value="ECO:0007669"/>
    <property type="project" value="InterPro"/>
</dbReference>
<dbReference type="SMART" id="SM00448">
    <property type="entry name" value="REC"/>
    <property type="match status" value="1"/>
</dbReference>
<dbReference type="PROSITE" id="PS50043">
    <property type="entry name" value="HTH_LUXR_2"/>
    <property type="match status" value="1"/>
</dbReference>
<feature type="modified residue" description="4-aspartylphosphate" evidence="3">
    <location>
        <position position="55"/>
    </location>
</feature>
<evidence type="ECO:0000259" key="5">
    <source>
        <dbReference type="PROSITE" id="PS50110"/>
    </source>
</evidence>
<dbReference type="EMBL" id="BMDO01000001">
    <property type="protein sequence ID" value="GGI49136.1"/>
    <property type="molecule type" value="Genomic_DNA"/>
</dbReference>
<keyword evidence="2 6" id="KW-0238">DNA-binding</keyword>
<dbReference type="SMART" id="SM00421">
    <property type="entry name" value="HTH_LUXR"/>
    <property type="match status" value="1"/>
</dbReference>
<dbReference type="PANTHER" id="PTHR43214">
    <property type="entry name" value="TWO-COMPONENT RESPONSE REGULATOR"/>
    <property type="match status" value="1"/>
</dbReference>
<feature type="domain" description="Response regulatory" evidence="5">
    <location>
        <begin position="3"/>
        <end position="120"/>
    </location>
</feature>
<dbReference type="RefSeq" id="WP_188413216.1">
    <property type="nucleotide sequence ID" value="NZ_BMDO01000001.1"/>
</dbReference>
<dbReference type="PANTHER" id="PTHR43214:SF43">
    <property type="entry name" value="TWO-COMPONENT RESPONSE REGULATOR"/>
    <property type="match status" value="1"/>
</dbReference>